<keyword evidence="3" id="KW-1185">Reference proteome</keyword>
<proteinExistence type="inferred from homology"/>
<dbReference type="KEGG" id="muc:MuYL_1753"/>
<keyword evidence="2" id="KW-0808">Transferase</keyword>
<dbReference type="PANTHER" id="PTHR43300">
    <property type="entry name" value="ACETYLTRANSFERASE"/>
    <property type="match status" value="1"/>
</dbReference>
<dbReference type="EMBL" id="CP022743">
    <property type="protein sequence ID" value="ASU33649.1"/>
    <property type="molecule type" value="Genomic_DNA"/>
</dbReference>
<evidence type="ECO:0000313" key="3">
    <source>
        <dbReference type="Proteomes" id="UP000215002"/>
    </source>
</evidence>
<accession>A0A223NUS5</accession>
<dbReference type="AlphaFoldDB" id="A0A223NUS5"/>
<dbReference type="InterPro" id="IPR011004">
    <property type="entry name" value="Trimer_LpxA-like_sf"/>
</dbReference>
<comment type="similarity">
    <text evidence="1">Belongs to the transferase hexapeptide repeat family.</text>
</comment>
<dbReference type="Proteomes" id="UP000215002">
    <property type="component" value="Chromosome"/>
</dbReference>
<protein>
    <submittedName>
        <fullName evidence="2">Thiogalactoside acetyltransferase</fullName>
    </submittedName>
</protein>
<evidence type="ECO:0000313" key="2">
    <source>
        <dbReference type="EMBL" id="ASU33649.1"/>
    </source>
</evidence>
<dbReference type="Gene3D" id="2.160.10.10">
    <property type="entry name" value="Hexapeptide repeat proteins"/>
    <property type="match status" value="1"/>
</dbReference>
<dbReference type="OrthoDB" id="9801697at2"/>
<dbReference type="CDD" id="cd04647">
    <property type="entry name" value="LbH_MAT_like"/>
    <property type="match status" value="1"/>
</dbReference>
<sequence length="209" mass="23625">MVGLLVKKFRQLIFSRHFNNIKKYLVSGNSHFLENFRLTIIKPQKNKVYLTVGNDTVLDCKVLFESGNGEVVIGNRVHIGSSTIICRTKIEFEDNIFVAWGTCFYDHNSHSIDYRQRENDITQQLQDYRAGKIFIENKNWDVVESKPITIKSYAWIGMNCIILKGVTIGEGAIVGAGSVVTKDVPAWTIVGGNPAKVIKDIPDEYKNRG</sequence>
<dbReference type="InterPro" id="IPR001451">
    <property type="entry name" value="Hexapep"/>
</dbReference>
<name>A0A223NUS5_9SPHI</name>
<dbReference type="Pfam" id="PF00132">
    <property type="entry name" value="Hexapep"/>
    <property type="match status" value="1"/>
</dbReference>
<evidence type="ECO:0000256" key="1">
    <source>
        <dbReference type="ARBA" id="ARBA00007274"/>
    </source>
</evidence>
<dbReference type="GO" id="GO:0016740">
    <property type="term" value="F:transferase activity"/>
    <property type="evidence" value="ECO:0007669"/>
    <property type="project" value="UniProtKB-KW"/>
</dbReference>
<organism evidence="2 3">
    <name type="scientific">Mucilaginibacter xinganensis</name>
    <dbReference type="NCBI Taxonomy" id="1234841"/>
    <lineage>
        <taxon>Bacteria</taxon>
        <taxon>Pseudomonadati</taxon>
        <taxon>Bacteroidota</taxon>
        <taxon>Sphingobacteriia</taxon>
        <taxon>Sphingobacteriales</taxon>
        <taxon>Sphingobacteriaceae</taxon>
        <taxon>Mucilaginibacter</taxon>
    </lineage>
</organism>
<gene>
    <name evidence="2" type="ORF">MuYL_1753</name>
</gene>
<reference evidence="2 3" key="1">
    <citation type="submission" date="2017-08" db="EMBL/GenBank/DDBJ databases">
        <title>Complete genome sequence of Mucilaginibacter sp. strain BJC16-A31.</title>
        <authorList>
            <consortium name="Henan University of Science and Technology"/>
            <person name="You X."/>
        </authorList>
    </citation>
    <scope>NUCLEOTIDE SEQUENCE [LARGE SCALE GENOMIC DNA]</scope>
    <source>
        <strain evidence="2 3">BJC16-A31</strain>
    </source>
</reference>
<dbReference type="SUPFAM" id="SSF51161">
    <property type="entry name" value="Trimeric LpxA-like enzymes"/>
    <property type="match status" value="1"/>
</dbReference>
<dbReference type="InterPro" id="IPR050179">
    <property type="entry name" value="Trans_hexapeptide_repeat"/>
</dbReference>